<dbReference type="GO" id="GO:0030261">
    <property type="term" value="P:chromosome condensation"/>
    <property type="evidence" value="ECO:0007669"/>
    <property type="project" value="UniProtKB-KW"/>
</dbReference>
<accession>A0A2Z4NCA4</accession>
<dbReference type="EMBL" id="CP030140">
    <property type="protein sequence ID" value="AWX69169.1"/>
    <property type="molecule type" value="Genomic_DNA"/>
</dbReference>
<dbReference type="Proteomes" id="UP000250218">
    <property type="component" value="Chromosome"/>
</dbReference>
<protein>
    <submittedName>
        <fullName evidence="4">HU family DNA-binding protein</fullName>
    </submittedName>
</protein>
<dbReference type="Gene3D" id="4.10.520.10">
    <property type="entry name" value="IHF-like DNA-binding proteins"/>
    <property type="match status" value="1"/>
</dbReference>
<dbReference type="GO" id="GO:0030527">
    <property type="term" value="F:structural constituent of chromatin"/>
    <property type="evidence" value="ECO:0007669"/>
    <property type="project" value="InterPro"/>
</dbReference>
<dbReference type="InterPro" id="IPR000119">
    <property type="entry name" value="Hist_DNA-bd"/>
</dbReference>
<dbReference type="AlphaFoldDB" id="A0A2Z4NCA4"/>
<keyword evidence="2 4" id="KW-0238">DNA-binding</keyword>
<dbReference type="RefSeq" id="WP_033178678.1">
    <property type="nucleotide sequence ID" value="NZ_CP030140.1"/>
</dbReference>
<gene>
    <name evidence="4" type="ORF">DP065_00070</name>
</gene>
<dbReference type="PANTHER" id="PTHR33175:SF3">
    <property type="entry name" value="DNA-BINDING PROTEIN HU-BETA"/>
    <property type="match status" value="1"/>
</dbReference>
<evidence type="ECO:0000256" key="1">
    <source>
        <dbReference type="ARBA" id="ARBA00023067"/>
    </source>
</evidence>
<name>A0A2Z4NCA4_9BACT</name>
<evidence type="ECO:0000313" key="5">
    <source>
        <dbReference type="Proteomes" id="UP000250218"/>
    </source>
</evidence>
<dbReference type="GO" id="GO:0003677">
    <property type="term" value="F:DNA binding"/>
    <property type="evidence" value="ECO:0007669"/>
    <property type="project" value="UniProtKB-KW"/>
</dbReference>
<dbReference type="SMART" id="SM00411">
    <property type="entry name" value="BHL"/>
    <property type="match status" value="1"/>
</dbReference>
<evidence type="ECO:0000313" key="4">
    <source>
        <dbReference type="EMBL" id="AWX69169.1"/>
    </source>
</evidence>
<reference evidence="5" key="1">
    <citation type="submission" date="2018-06" db="EMBL/GenBank/DDBJ databases">
        <title>Complete genome sequences of Mycoplasma anatis, M. anseris and M. cloacale type strains.</title>
        <authorList>
            <person name="Grozner D."/>
            <person name="Forro B."/>
            <person name="Sulyok K.M."/>
            <person name="Marton S."/>
            <person name="Kreizinger Z."/>
            <person name="Banyai K."/>
            <person name="Gyuranecz M."/>
        </authorList>
    </citation>
    <scope>NUCLEOTIDE SEQUENCE [LARGE SCALE GENOMIC DNA]</scope>
    <source>
        <strain evidence="5">ATCC 49234</strain>
    </source>
</reference>
<comment type="similarity">
    <text evidence="3">Belongs to the bacterial histone-like protein family.</text>
</comment>
<evidence type="ECO:0000256" key="2">
    <source>
        <dbReference type="ARBA" id="ARBA00023125"/>
    </source>
</evidence>
<proteinExistence type="inferred from homology"/>
<sequence length="91" mass="10384">MNKKQLIAKASERTGHSQVLIETIYNELENIIVDELSNKGKVSISGFGTFSVIEKGEKERLNYFTKQAIIVPAKIEPKFKFSHVFKEQVNK</sequence>
<dbReference type="InterPro" id="IPR010992">
    <property type="entry name" value="IHF-like_DNA-bd_dom_sf"/>
</dbReference>
<dbReference type="SUPFAM" id="SSF47729">
    <property type="entry name" value="IHF-like DNA-binding proteins"/>
    <property type="match status" value="1"/>
</dbReference>
<evidence type="ECO:0000256" key="3">
    <source>
        <dbReference type="RuleBase" id="RU003939"/>
    </source>
</evidence>
<keyword evidence="5" id="KW-1185">Reference proteome</keyword>
<dbReference type="PANTHER" id="PTHR33175">
    <property type="entry name" value="DNA-BINDING PROTEIN HU"/>
    <property type="match status" value="1"/>
</dbReference>
<dbReference type="KEGG" id="mane:DP065_00070"/>
<organism evidence="4 5">
    <name type="scientific">[Mycoplasma] anseris</name>
    <dbReference type="NCBI Taxonomy" id="92400"/>
    <lineage>
        <taxon>Bacteria</taxon>
        <taxon>Bacillati</taxon>
        <taxon>Mycoplasmatota</taxon>
        <taxon>Mycoplasmoidales</taxon>
        <taxon>Metamycoplasmataceae</taxon>
        <taxon>Metamycoplasma</taxon>
    </lineage>
</organism>
<keyword evidence="1" id="KW-0226">DNA condensation</keyword>
<dbReference type="Pfam" id="PF00216">
    <property type="entry name" value="Bac_DNA_binding"/>
    <property type="match status" value="1"/>
</dbReference>